<dbReference type="InterPro" id="IPR019734">
    <property type="entry name" value="TPR_rpt"/>
</dbReference>
<evidence type="ECO:0000256" key="1">
    <source>
        <dbReference type="ARBA" id="ARBA00022737"/>
    </source>
</evidence>
<keyword evidence="1" id="KW-0677">Repeat</keyword>
<keyword evidence="4" id="KW-1133">Transmembrane helix</keyword>
<accession>A0A7R9V2R1</accession>
<keyword evidence="3" id="KW-0413">Isomerase</keyword>
<organism evidence="6">
    <name type="scientific">Chlamydomonas euryale</name>
    <dbReference type="NCBI Taxonomy" id="1486919"/>
    <lineage>
        <taxon>Eukaryota</taxon>
        <taxon>Viridiplantae</taxon>
        <taxon>Chlorophyta</taxon>
        <taxon>core chlorophytes</taxon>
        <taxon>Chlorophyceae</taxon>
        <taxon>CS clade</taxon>
        <taxon>Chlamydomonadales</taxon>
        <taxon>Chlamydomonadaceae</taxon>
        <taxon>Chlamydomonas</taxon>
    </lineage>
</organism>
<keyword evidence="4" id="KW-0472">Membrane</keyword>
<evidence type="ECO:0000259" key="5">
    <source>
        <dbReference type="PROSITE" id="PS50059"/>
    </source>
</evidence>
<protein>
    <recommendedName>
        <fullName evidence="3">peptidylprolyl isomerase</fullName>
        <ecNumber evidence="3">5.2.1.8</ecNumber>
    </recommendedName>
</protein>
<dbReference type="PROSITE" id="PS50059">
    <property type="entry name" value="FKBP_PPIASE"/>
    <property type="match status" value="1"/>
</dbReference>
<keyword evidence="4" id="KW-0812">Transmembrane</keyword>
<dbReference type="EC" id="5.2.1.8" evidence="3"/>
<dbReference type="Pfam" id="PF00254">
    <property type="entry name" value="FKBP_C"/>
    <property type="match status" value="1"/>
</dbReference>
<sequence length="438" mass="47444">MQLSGMEGDRDAMHDAVAAARRDGSPPADANTHGDGFAGLAPLLPRQDCERVTSDGGVLKVLLEEGYGDVAPKFARCLVHYTGRLAADGDIFMDSKSESNSKEPVQMVAGRASQPRESGLSLALATMRAGEKSAVYIEDARYGFGAEGSFSFPSVPKNAKLVYDVEMVQWEPSDDVGDDADRPLGLLYEERLERAEKRRLQGNELFAQGMHKEALGKYAAALSYMDEDFLMQCEGFYLDKAHEVKMPVHLNMAACQLQLGDFNTAIYNCGEVLSLDPGNSKALYRRACARHQLGQTEGALADLESALKRSPEDSSILKERAAVRATLKRERQAMSQLFKGRLPTGAVGMDTVTTGETALTAKAEEATRVNGARQTAAQSSGHCESHDALPVSPSAGLASSLTRPWRLWQVVVAAVLAWLSALLQFVTGRKPSTREKQS</sequence>
<keyword evidence="2" id="KW-0802">TPR repeat</keyword>
<comment type="catalytic activity">
    <reaction evidence="3">
        <text>[protein]-peptidylproline (omega=180) = [protein]-peptidylproline (omega=0)</text>
        <dbReference type="Rhea" id="RHEA:16237"/>
        <dbReference type="Rhea" id="RHEA-COMP:10747"/>
        <dbReference type="Rhea" id="RHEA-COMP:10748"/>
        <dbReference type="ChEBI" id="CHEBI:83833"/>
        <dbReference type="ChEBI" id="CHEBI:83834"/>
        <dbReference type="EC" id="5.2.1.8"/>
    </reaction>
</comment>
<feature type="domain" description="PPIase FKBP-type" evidence="5">
    <location>
        <begin position="74"/>
        <end position="171"/>
    </location>
</feature>
<dbReference type="SUPFAM" id="SSF54534">
    <property type="entry name" value="FKBP-like"/>
    <property type="match status" value="1"/>
</dbReference>
<feature type="transmembrane region" description="Helical" evidence="4">
    <location>
        <begin position="407"/>
        <end position="426"/>
    </location>
</feature>
<reference evidence="6" key="1">
    <citation type="submission" date="2021-01" db="EMBL/GenBank/DDBJ databases">
        <authorList>
            <person name="Corre E."/>
            <person name="Pelletier E."/>
            <person name="Niang G."/>
            <person name="Scheremetjew M."/>
            <person name="Finn R."/>
            <person name="Kale V."/>
            <person name="Holt S."/>
            <person name="Cochrane G."/>
            <person name="Meng A."/>
            <person name="Brown T."/>
            <person name="Cohen L."/>
        </authorList>
    </citation>
    <scope>NUCLEOTIDE SEQUENCE</scope>
    <source>
        <strain evidence="6">CCMP219</strain>
    </source>
</reference>
<dbReference type="InterPro" id="IPR011990">
    <property type="entry name" value="TPR-like_helical_dom_sf"/>
</dbReference>
<dbReference type="InterPro" id="IPR050754">
    <property type="entry name" value="FKBP4/5/8-like"/>
</dbReference>
<dbReference type="PANTHER" id="PTHR46512:SF12">
    <property type="entry name" value="PEPTIDYLPROLYL ISOMERASE"/>
    <property type="match status" value="1"/>
</dbReference>
<dbReference type="EMBL" id="HBEC01005336">
    <property type="protein sequence ID" value="CAD8282397.1"/>
    <property type="molecule type" value="Transcribed_RNA"/>
</dbReference>
<dbReference type="SUPFAM" id="SSF48452">
    <property type="entry name" value="TPR-like"/>
    <property type="match status" value="1"/>
</dbReference>
<dbReference type="SMART" id="SM00028">
    <property type="entry name" value="TPR"/>
    <property type="match status" value="3"/>
</dbReference>
<dbReference type="Gene3D" id="3.10.50.40">
    <property type="match status" value="1"/>
</dbReference>
<evidence type="ECO:0000256" key="3">
    <source>
        <dbReference type="PROSITE-ProRule" id="PRU00277"/>
    </source>
</evidence>
<evidence type="ECO:0000256" key="4">
    <source>
        <dbReference type="SAM" id="Phobius"/>
    </source>
</evidence>
<dbReference type="InterPro" id="IPR001179">
    <property type="entry name" value="PPIase_FKBP_dom"/>
</dbReference>
<evidence type="ECO:0000256" key="2">
    <source>
        <dbReference type="ARBA" id="ARBA00022803"/>
    </source>
</evidence>
<proteinExistence type="predicted"/>
<dbReference type="GO" id="GO:0003755">
    <property type="term" value="F:peptidyl-prolyl cis-trans isomerase activity"/>
    <property type="evidence" value="ECO:0007669"/>
    <property type="project" value="UniProtKB-KW"/>
</dbReference>
<name>A0A7R9V2R1_9CHLO</name>
<dbReference type="InterPro" id="IPR046357">
    <property type="entry name" value="PPIase_dom_sf"/>
</dbReference>
<dbReference type="Gene3D" id="1.25.40.10">
    <property type="entry name" value="Tetratricopeptide repeat domain"/>
    <property type="match status" value="1"/>
</dbReference>
<dbReference type="Pfam" id="PF14559">
    <property type="entry name" value="TPR_19"/>
    <property type="match status" value="1"/>
</dbReference>
<keyword evidence="3" id="KW-0697">Rotamase</keyword>
<dbReference type="PANTHER" id="PTHR46512">
    <property type="entry name" value="PEPTIDYLPROLYL ISOMERASE"/>
    <property type="match status" value="1"/>
</dbReference>
<dbReference type="AlphaFoldDB" id="A0A7R9V2R1"/>
<evidence type="ECO:0000313" key="6">
    <source>
        <dbReference type="EMBL" id="CAD8282397.1"/>
    </source>
</evidence>
<gene>
    <name evidence="6" type="ORF">CEUR00632_LOCUS2432</name>
</gene>